<feature type="transmembrane region" description="Helical" evidence="8">
    <location>
        <begin position="233"/>
        <end position="254"/>
    </location>
</feature>
<evidence type="ECO:0000256" key="5">
    <source>
        <dbReference type="ARBA" id="ARBA00023002"/>
    </source>
</evidence>
<organism evidence="10 11">
    <name type="scientific">Acetobacteroides hydrogenigenes</name>
    <dbReference type="NCBI Taxonomy" id="979970"/>
    <lineage>
        <taxon>Bacteria</taxon>
        <taxon>Pseudomonadati</taxon>
        <taxon>Bacteroidota</taxon>
        <taxon>Bacteroidia</taxon>
        <taxon>Bacteroidales</taxon>
        <taxon>Rikenellaceae</taxon>
        <taxon>Acetobacteroides</taxon>
    </lineage>
</organism>
<dbReference type="OrthoDB" id="9807568at2"/>
<feature type="transmembrane region" description="Helical" evidence="8">
    <location>
        <begin position="157"/>
        <end position="179"/>
    </location>
</feature>
<dbReference type="EMBL" id="SLWB01000006">
    <property type="protein sequence ID" value="TCN68547.1"/>
    <property type="molecule type" value="Genomic_DNA"/>
</dbReference>
<evidence type="ECO:0000256" key="7">
    <source>
        <dbReference type="RuleBase" id="RU000320"/>
    </source>
</evidence>
<dbReference type="InterPro" id="IPR003918">
    <property type="entry name" value="NADH_UbQ_OxRdtase"/>
</dbReference>
<dbReference type="PANTHER" id="PTHR42682:SF3">
    <property type="entry name" value="FORMATE HYDROGENLYASE SUBUNIT 3-RELATED"/>
    <property type="match status" value="1"/>
</dbReference>
<evidence type="ECO:0000256" key="2">
    <source>
        <dbReference type="ARBA" id="ARBA00022475"/>
    </source>
</evidence>
<keyword evidence="10" id="KW-0456">Lyase</keyword>
<dbReference type="PRINTS" id="PR01437">
    <property type="entry name" value="NUOXDRDTASE4"/>
</dbReference>
<dbReference type="GO" id="GO:0016491">
    <property type="term" value="F:oxidoreductase activity"/>
    <property type="evidence" value="ECO:0007669"/>
    <property type="project" value="UniProtKB-KW"/>
</dbReference>
<dbReference type="InterPro" id="IPR052175">
    <property type="entry name" value="ComplexI-like_HydComp"/>
</dbReference>
<feature type="transmembrane region" description="Helical" evidence="8">
    <location>
        <begin position="374"/>
        <end position="402"/>
    </location>
</feature>
<evidence type="ECO:0000256" key="8">
    <source>
        <dbReference type="SAM" id="Phobius"/>
    </source>
</evidence>
<evidence type="ECO:0000313" key="10">
    <source>
        <dbReference type="EMBL" id="TCN68547.1"/>
    </source>
</evidence>
<feature type="domain" description="NADH:quinone oxidoreductase/Mrp antiporter transmembrane" evidence="9">
    <location>
        <begin position="128"/>
        <end position="405"/>
    </location>
</feature>
<feature type="transmembrane region" description="Helical" evidence="8">
    <location>
        <begin position="635"/>
        <end position="652"/>
    </location>
</feature>
<feature type="transmembrane region" description="Helical" evidence="8">
    <location>
        <begin position="69"/>
        <end position="90"/>
    </location>
</feature>
<evidence type="ECO:0000256" key="4">
    <source>
        <dbReference type="ARBA" id="ARBA00022989"/>
    </source>
</evidence>
<keyword evidence="4 8" id="KW-1133">Transmembrane helix</keyword>
<dbReference type="InterPro" id="IPR001750">
    <property type="entry name" value="ND/Mrp_TM"/>
</dbReference>
<dbReference type="PANTHER" id="PTHR42682">
    <property type="entry name" value="HYDROGENASE-4 COMPONENT F"/>
    <property type="match status" value="1"/>
</dbReference>
<evidence type="ECO:0000259" key="9">
    <source>
        <dbReference type="Pfam" id="PF00361"/>
    </source>
</evidence>
<evidence type="ECO:0000256" key="3">
    <source>
        <dbReference type="ARBA" id="ARBA00022692"/>
    </source>
</evidence>
<feature type="transmembrane region" description="Helical" evidence="8">
    <location>
        <begin position="260"/>
        <end position="284"/>
    </location>
</feature>
<feature type="transmembrane region" description="Helical" evidence="8">
    <location>
        <begin position="291"/>
        <end position="314"/>
    </location>
</feature>
<dbReference type="GO" id="GO:0008137">
    <property type="term" value="F:NADH dehydrogenase (ubiquinone) activity"/>
    <property type="evidence" value="ECO:0007669"/>
    <property type="project" value="InterPro"/>
</dbReference>
<keyword evidence="3 7" id="KW-0812">Transmembrane</keyword>
<protein>
    <submittedName>
        <fullName evidence="10">Formate hydrogenlyase subunit 3/multisubunit Na+/H+ antiporter MnhD subunit</fullName>
    </submittedName>
</protein>
<proteinExistence type="predicted"/>
<feature type="transmembrane region" description="Helical" evidence="8">
    <location>
        <begin position="513"/>
        <end position="530"/>
    </location>
</feature>
<gene>
    <name evidence="10" type="ORF">CLV25_106129</name>
</gene>
<evidence type="ECO:0000256" key="6">
    <source>
        <dbReference type="ARBA" id="ARBA00023136"/>
    </source>
</evidence>
<dbReference type="GO" id="GO:0042773">
    <property type="term" value="P:ATP synthesis coupled electron transport"/>
    <property type="evidence" value="ECO:0007669"/>
    <property type="project" value="InterPro"/>
</dbReference>
<evidence type="ECO:0000256" key="1">
    <source>
        <dbReference type="ARBA" id="ARBA00004651"/>
    </source>
</evidence>
<keyword evidence="6 8" id="KW-0472">Membrane</keyword>
<feature type="transmembrane region" description="Helical" evidence="8">
    <location>
        <begin position="126"/>
        <end position="145"/>
    </location>
</feature>
<feature type="transmembrane region" description="Helical" evidence="8">
    <location>
        <begin position="102"/>
        <end position="120"/>
    </location>
</feature>
<keyword evidence="11" id="KW-1185">Reference proteome</keyword>
<sequence>MNISFLISAAFLPLLSFFLSKKRQFAVVLFTQLVVAFYTVVTAVGALGLFDTGLVNNGSSSVAIDPLSFLFIAAINLVCVLTTVYSKGYLAPYMEKKNRSELAIHGAALVWLQVSMILVVTLREGFAFLAAWEAMTLASFVLVMFEAEKHETFKVGISYLIQMHVGFFLILAGFVVAYVKTGIFGFDGLSSYFATNNGIPVFLLFFLGFGLKAGFVPLHTWLPNAHPAAPSHVSGAMSGIMIKMGIYGLLRVLFAMHSQYLEVGMILLAVSLLTGVWGVVSAIVQKDLKKVLAYSSIENIGIIGIGLGLGFIGLHIQYPQLSLLAFAGAVLHIVNHSLFKPMLFMGAGSVYTATHTRNMNDLGGLIKKMPHTSLLFIVGAMAICALPPFNGFISELLIYVGMFDSLVGQSLRETILLITSSMILALIGGLAVFAFSKAVGIAFLGAPRKPIDHVKEVSRWMLVPQYVLLAGILAIGLFPSIAVKLILPVVAQFPQVNTSTELLQPILNTTSSITWISLAFVGFIAVIFFFRKKMQQDVIITEGPTWGCGYSAVNATQQYTSTSYADSLISISKPLVKVTKDFEPLEKTDFFPHATSFKTGSNDVFEEMVTVHPTNRLLKIIRKAAILQTGHVQHYVLYALLFIVAILVLTYFKLI</sequence>
<dbReference type="GO" id="GO:0005886">
    <property type="term" value="C:plasma membrane"/>
    <property type="evidence" value="ECO:0007669"/>
    <property type="project" value="UniProtKB-SubCell"/>
</dbReference>
<comment type="caution">
    <text evidence="10">The sequence shown here is derived from an EMBL/GenBank/DDBJ whole genome shotgun (WGS) entry which is preliminary data.</text>
</comment>
<evidence type="ECO:0000313" key="11">
    <source>
        <dbReference type="Proteomes" id="UP000294830"/>
    </source>
</evidence>
<feature type="transmembrane region" description="Helical" evidence="8">
    <location>
        <begin position="466"/>
        <end position="493"/>
    </location>
</feature>
<keyword evidence="2" id="KW-1003">Cell membrane</keyword>
<dbReference type="AlphaFoldDB" id="A0A4R2EK39"/>
<feature type="transmembrane region" description="Helical" evidence="8">
    <location>
        <begin position="199"/>
        <end position="221"/>
    </location>
</feature>
<accession>A0A4R2EK39</accession>
<feature type="transmembrane region" description="Helical" evidence="8">
    <location>
        <begin position="422"/>
        <end position="445"/>
    </location>
</feature>
<name>A0A4R2EK39_9BACT</name>
<reference evidence="10 11" key="1">
    <citation type="submission" date="2019-03" db="EMBL/GenBank/DDBJ databases">
        <title>Genomic Encyclopedia of Archaeal and Bacterial Type Strains, Phase II (KMG-II): from individual species to whole genera.</title>
        <authorList>
            <person name="Goeker M."/>
        </authorList>
    </citation>
    <scope>NUCLEOTIDE SEQUENCE [LARGE SCALE GENOMIC DNA]</scope>
    <source>
        <strain evidence="10 11">RL-C</strain>
    </source>
</reference>
<feature type="transmembrane region" description="Helical" evidence="8">
    <location>
        <begin position="25"/>
        <end position="49"/>
    </location>
</feature>
<keyword evidence="5" id="KW-0560">Oxidoreductase</keyword>
<dbReference type="GO" id="GO:0016829">
    <property type="term" value="F:lyase activity"/>
    <property type="evidence" value="ECO:0007669"/>
    <property type="project" value="UniProtKB-KW"/>
</dbReference>
<dbReference type="Pfam" id="PF00361">
    <property type="entry name" value="Proton_antipo_M"/>
    <property type="match status" value="1"/>
</dbReference>
<comment type="subcellular location">
    <subcellularLocation>
        <location evidence="1">Cell membrane</location>
        <topology evidence="1">Multi-pass membrane protein</topology>
    </subcellularLocation>
    <subcellularLocation>
        <location evidence="7">Membrane</location>
        <topology evidence="7">Multi-pass membrane protein</topology>
    </subcellularLocation>
</comment>
<dbReference type="Proteomes" id="UP000294830">
    <property type="component" value="Unassembled WGS sequence"/>
</dbReference>